<reference evidence="2 3" key="1">
    <citation type="submission" date="2023-01" db="EMBL/GenBank/DDBJ databases">
        <title>Novel species of the genus Asticcacaulis isolated from rivers.</title>
        <authorList>
            <person name="Lu H."/>
        </authorList>
    </citation>
    <scope>NUCLEOTIDE SEQUENCE [LARGE SCALE GENOMIC DNA]</scope>
    <source>
        <strain evidence="2 3">BYS171W</strain>
    </source>
</reference>
<dbReference type="Proteomes" id="UP001214854">
    <property type="component" value="Unassembled WGS sequence"/>
</dbReference>
<accession>A0ABT5HPR2</accession>
<dbReference type="CDD" id="cd03443">
    <property type="entry name" value="PaaI_thioesterase"/>
    <property type="match status" value="1"/>
</dbReference>
<evidence type="ECO:0000313" key="2">
    <source>
        <dbReference type="EMBL" id="MDC7682053.1"/>
    </source>
</evidence>
<sequence>MIQDMMISGPEDLFKVIPFARLLDLRLELAGNELTTHMPFAPHLIGNPMLPALHGGSLGAFLELTATAQLSVFETFDHIPKPVDVNIQYLRPGKPIDTYARARINRVGRTIANVEVWAWQEVREQPIATLQAHFLIG</sequence>
<dbReference type="SUPFAM" id="SSF54637">
    <property type="entry name" value="Thioesterase/thiol ester dehydrase-isomerase"/>
    <property type="match status" value="1"/>
</dbReference>
<organism evidence="2 3">
    <name type="scientific">Asticcacaulis aquaticus</name>
    <dbReference type="NCBI Taxonomy" id="2984212"/>
    <lineage>
        <taxon>Bacteria</taxon>
        <taxon>Pseudomonadati</taxon>
        <taxon>Pseudomonadota</taxon>
        <taxon>Alphaproteobacteria</taxon>
        <taxon>Caulobacterales</taxon>
        <taxon>Caulobacteraceae</taxon>
        <taxon>Asticcacaulis</taxon>
    </lineage>
</organism>
<keyword evidence="3" id="KW-1185">Reference proteome</keyword>
<dbReference type="RefSeq" id="WP_272746562.1">
    <property type="nucleotide sequence ID" value="NZ_JAQQKX010000001.1"/>
</dbReference>
<gene>
    <name evidence="2" type="ORF">PQU92_02130</name>
</gene>
<comment type="caution">
    <text evidence="2">The sequence shown here is derived from an EMBL/GenBank/DDBJ whole genome shotgun (WGS) entry which is preliminary data.</text>
</comment>
<dbReference type="InterPro" id="IPR029069">
    <property type="entry name" value="HotDog_dom_sf"/>
</dbReference>
<dbReference type="EMBL" id="JAQQKX010000001">
    <property type="protein sequence ID" value="MDC7682053.1"/>
    <property type="molecule type" value="Genomic_DNA"/>
</dbReference>
<protein>
    <submittedName>
        <fullName evidence="2">PaaI family thioesterase</fullName>
    </submittedName>
</protein>
<proteinExistence type="predicted"/>
<evidence type="ECO:0000259" key="1">
    <source>
        <dbReference type="Pfam" id="PF03061"/>
    </source>
</evidence>
<feature type="domain" description="Thioesterase" evidence="1">
    <location>
        <begin position="53"/>
        <end position="124"/>
    </location>
</feature>
<dbReference type="Gene3D" id="3.10.129.10">
    <property type="entry name" value="Hotdog Thioesterase"/>
    <property type="match status" value="1"/>
</dbReference>
<evidence type="ECO:0000313" key="3">
    <source>
        <dbReference type="Proteomes" id="UP001214854"/>
    </source>
</evidence>
<dbReference type="Pfam" id="PF03061">
    <property type="entry name" value="4HBT"/>
    <property type="match status" value="1"/>
</dbReference>
<name>A0ABT5HPR2_9CAUL</name>
<dbReference type="InterPro" id="IPR006683">
    <property type="entry name" value="Thioestr_dom"/>
</dbReference>